<evidence type="ECO:0000313" key="5">
    <source>
        <dbReference type="Proteomes" id="UP000270112"/>
    </source>
</evidence>
<name>A0A3N0IW87_9ACTN</name>
<keyword evidence="1" id="KW-0472">Membrane</keyword>
<evidence type="ECO:0000256" key="1">
    <source>
        <dbReference type="SAM" id="Phobius"/>
    </source>
</evidence>
<dbReference type="Proteomes" id="UP000270112">
    <property type="component" value="Unassembled WGS sequence"/>
</dbReference>
<sequence length="138" mass="15504">MMSTLFTLCCALSAGVIFGFLAGGLKMRAHARRPEKHRYSEAQYRKSAAFRKNVSAVLKYVTMIMLALGFVWCGYYLVLGAVDASQAEYATAMSQLIVSVLTIVSIVFAFSEFMRASFQRDAEERLALGKDDRHERDR</sequence>
<feature type="transmembrane region" description="Helical" evidence="1">
    <location>
        <begin position="6"/>
        <end position="25"/>
    </location>
</feature>
<dbReference type="AlphaFoldDB" id="A0A3N0IW87"/>
<keyword evidence="1" id="KW-1133">Transmembrane helix</keyword>
<comment type="caution">
    <text evidence="3">The sequence shown here is derived from an EMBL/GenBank/DDBJ whole genome shotgun (WGS) entry which is preliminary data.</text>
</comment>
<accession>A0A3N0IW87</accession>
<evidence type="ECO:0000313" key="2">
    <source>
        <dbReference type="EMBL" id="RDB71487.1"/>
    </source>
</evidence>
<dbReference type="EMBL" id="PPTT01000002">
    <property type="protein sequence ID" value="RDB71487.1"/>
    <property type="molecule type" value="Genomic_DNA"/>
</dbReference>
<feature type="transmembrane region" description="Helical" evidence="1">
    <location>
        <begin position="56"/>
        <end position="77"/>
    </location>
</feature>
<evidence type="ECO:0000313" key="3">
    <source>
        <dbReference type="EMBL" id="RNM41253.1"/>
    </source>
</evidence>
<keyword evidence="1" id="KW-0812">Transmembrane</keyword>
<organism evidence="3 5">
    <name type="scientific">Eggerthella sinensis</name>
    <dbReference type="NCBI Taxonomy" id="242230"/>
    <lineage>
        <taxon>Bacteria</taxon>
        <taxon>Bacillati</taxon>
        <taxon>Actinomycetota</taxon>
        <taxon>Coriobacteriia</taxon>
        <taxon>Eggerthellales</taxon>
        <taxon>Eggerthellaceae</taxon>
        <taxon>Eggerthella</taxon>
    </lineage>
</organism>
<reference evidence="3" key="3">
    <citation type="journal article" date="2019" name="Microbiol. Resour. Announc.">
        <title>Draft Genome Sequences of Type Strains of Gordonibacter faecihominis, Paraeggerthella hongkongensis, Parvibacter caecicola,Slackia equolifaciens, Slackia faecicanis, and Slackia isoflavoniconvertens.</title>
        <authorList>
            <person name="Danylec N."/>
            <person name="Stoll D.A."/>
            <person name="Dotsch A."/>
            <person name="Huch M."/>
        </authorList>
    </citation>
    <scope>NUCLEOTIDE SEQUENCE</scope>
    <source>
        <strain evidence="3">DSM 16107</strain>
    </source>
</reference>
<feature type="transmembrane region" description="Helical" evidence="1">
    <location>
        <begin position="89"/>
        <end position="110"/>
    </location>
</feature>
<dbReference type="EMBL" id="QICC01000043">
    <property type="protein sequence ID" value="RNM41253.1"/>
    <property type="molecule type" value="Genomic_DNA"/>
</dbReference>
<reference evidence="5" key="2">
    <citation type="submission" date="2018-05" db="EMBL/GenBank/DDBJ databases">
        <title>Genome Sequencing of selected type strains of the family Eggerthellaceae.</title>
        <authorList>
            <person name="Danylec N."/>
            <person name="Stoll D.A."/>
            <person name="Doetsch A."/>
            <person name="Huch M."/>
        </authorList>
    </citation>
    <scope>NUCLEOTIDE SEQUENCE [LARGE SCALE GENOMIC DNA]</scope>
    <source>
        <strain evidence="5">DSM 16107</strain>
    </source>
</reference>
<dbReference type="Proteomes" id="UP000253817">
    <property type="component" value="Unassembled WGS sequence"/>
</dbReference>
<proteinExistence type="predicted"/>
<reference evidence="2 4" key="1">
    <citation type="journal article" date="2018" name="Elife">
        <title>Discovery and characterization of a prevalent human gut bacterial enzyme sufficient for the inactivation of a family of plant toxins.</title>
        <authorList>
            <person name="Koppel N."/>
            <person name="Bisanz J.E."/>
            <person name="Pandelia M.E."/>
            <person name="Turnbaugh P.J."/>
            <person name="Balskus E.P."/>
        </authorList>
    </citation>
    <scope>NUCLEOTIDE SEQUENCE [LARGE SCALE GENOMIC DNA]</scope>
    <source>
        <strain evidence="2 4">DSM 16107</strain>
    </source>
</reference>
<dbReference type="OrthoDB" id="3174804at2"/>
<dbReference type="RefSeq" id="WP_114544994.1">
    <property type="nucleotide sequence ID" value="NZ_CALJMG010000100.1"/>
</dbReference>
<evidence type="ECO:0000313" key="4">
    <source>
        <dbReference type="Proteomes" id="UP000253817"/>
    </source>
</evidence>
<gene>
    <name evidence="2" type="ORF">C1876_01685</name>
    <name evidence="3" type="ORF">DMP09_10535</name>
</gene>
<protein>
    <submittedName>
        <fullName evidence="3">Transporter</fullName>
    </submittedName>
</protein>
<keyword evidence="4" id="KW-1185">Reference proteome</keyword>